<protein>
    <recommendedName>
        <fullName evidence="3">diguanylate cyclase</fullName>
        <ecNumber evidence="3">2.7.7.65</ecNumber>
    </recommendedName>
</protein>
<dbReference type="Gene3D" id="2.10.70.100">
    <property type="match status" value="1"/>
</dbReference>
<dbReference type="Gene3D" id="1.20.120.50">
    <property type="entry name" value="Hemerythrin-like"/>
    <property type="match status" value="1"/>
</dbReference>
<dbReference type="PROSITE" id="PS50887">
    <property type="entry name" value="GGDEF"/>
    <property type="match status" value="1"/>
</dbReference>
<dbReference type="GO" id="GO:0052621">
    <property type="term" value="F:diguanylate cyclase activity"/>
    <property type="evidence" value="ECO:0007669"/>
    <property type="project" value="UniProtKB-EC"/>
</dbReference>
<dbReference type="PANTHER" id="PTHR45138:SF9">
    <property type="entry name" value="DIGUANYLATE CYCLASE DGCM-RELATED"/>
    <property type="match status" value="1"/>
</dbReference>
<name>A0A2U3B4Y3_9VIBR</name>
<accession>A0A2U3B4Y3</accession>
<dbReference type="InterPro" id="IPR050469">
    <property type="entry name" value="Diguanylate_Cyclase"/>
</dbReference>
<proteinExistence type="inferred from homology"/>
<reference evidence="9 10" key="1">
    <citation type="submission" date="2018-05" db="EMBL/GenBank/DDBJ databases">
        <title>Vibrio limimaris sp. nov., isolated from marine sediment.</title>
        <authorList>
            <person name="Li C.-M."/>
        </authorList>
    </citation>
    <scope>NUCLEOTIDE SEQUENCE [LARGE SCALE GENOMIC DNA]</scope>
    <source>
        <strain evidence="9 10">E4404</strain>
    </source>
</reference>
<dbReference type="SUPFAM" id="SSF55073">
    <property type="entry name" value="Nucleotide cyclase"/>
    <property type="match status" value="1"/>
</dbReference>
<dbReference type="NCBIfam" id="TIGR00229">
    <property type="entry name" value="sensory_box"/>
    <property type="match status" value="1"/>
</dbReference>
<evidence type="ECO:0000256" key="6">
    <source>
        <dbReference type="ARBA" id="ARBA00034247"/>
    </source>
</evidence>
<evidence type="ECO:0000313" key="9">
    <source>
        <dbReference type="EMBL" id="PWI31858.1"/>
    </source>
</evidence>
<evidence type="ECO:0000256" key="5">
    <source>
        <dbReference type="ARBA" id="ARBA00023004"/>
    </source>
</evidence>
<keyword evidence="10" id="KW-1185">Reference proteome</keyword>
<dbReference type="GO" id="GO:0046872">
    <property type="term" value="F:metal ion binding"/>
    <property type="evidence" value="ECO:0007669"/>
    <property type="project" value="UniProtKB-KW"/>
</dbReference>
<dbReference type="Gene3D" id="3.30.70.270">
    <property type="match status" value="1"/>
</dbReference>
<organism evidence="9 10">
    <name type="scientific">Vibrio albus</name>
    <dbReference type="NCBI Taxonomy" id="2200953"/>
    <lineage>
        <taxon>Bacteria</taxon>
        <taxon>Pseudomonadati</taxon>
        <taxon>Pseudomonadota</taxon>
        <taxon>Gammaproteobacteria</taxon>
        <taxon>Vibrionales</taxon>
        <taxon>Vibrionaceae</taxon>
        <taxon>Vibrio</taxon>
    </lineage>
</organism>
<evidence type="ECO:0000256" key="1">
    <source>
        <dbReference type="ARBA" id="ARBA00001946"/>
    </source>
</evidence>
<gene>
    <name evidence="9" type="ORF">DI392_18425</name>
</gene>
<dbReference type="PANTHER" id="PTHR45138">
    <property type="entry name" value="REGULATORY COMPONENTS OF SENSORY TRANSDUCTION SYSTEM"/>
    <property type="match status" value="1"/>
</dbReference>
<dbReference type="InterPro" id="IPR000700">
    <property type="entry name" value="PAS-assoc_C"/>
</dbReference>
<keyword evidence="5" id="KW-0408">Iron</keyword>
<dbReference type="InterPro" id="IPR012312">
    <property type="entry name" value="Hemerythrin-like"/>
</dbReference>
<dbReference type="CDD" id="cd01949">
    <property type="entry name" value="GGDEF"/>
    <property type="match status" value="1"/>
</dbReference>
<dbReference type="Pfam" id="PF00990">
    <property type="entry name" value="GGDEF"/>
    <property type="match status" value="1"/>
</dbReference>
<dbReference type="NCBIfam" id="TIGR02481">
    <property type="entry name" value="hemeryth_dom"/>
    <property type="match status" value="1"/>
</dbReference>
<dbReference type="OrthoDB" id="9813903at2"/>
<dbReference type="AlphaFoldDB" id="A0A2U3B4Y3"/>
<dbReference type="NCBIfam" id="TIGR00254">
    <property type="entry name" value="GGDEF"/>
    <property type="match status" value="1"/>
</dbReference>
<keyword evidence="4" id="KW-0479">Metal-binding</keyword>
<evidence type="ECO:0000313" key="10">
    <source>
        <dbReference type="Proteomes" id="UP000245362"/>
    </source>
</evidence>
<sequence length="483" mass="55019">MTESTIRFFTWSERYSMGIAEVDKEHKQLVYLLNVLANHIVLQLDMSKVNSAFDELIAFTSYHFKSEEKIWNACLPQEDFILQHEKEHEDLLSGIIQLKNEFPDISKENRIEQSLGILCRWLVTHMLKGDLYLATMVQEIKSGASFNDAECAAINIINGEGQILLEATLSAYNSLSETAQHLVCVRSQLEESEARLQDALTYAKIGYWEFPCYGGDVYWSEQIFQIFGLSKELSAGPETLCGIMEEDHHISFYNSLQASLNSGSEHHVCYPITRPSDGKRRWIDCRGKVLYNSNGESEKITGFIQDITEYKELEELNRKLAITDPLTGALNRRGFGERISKEFNACRRYDNPLTVMILDLDNFKQINDQFGHQHGDEVLKNFSEACRNLLRESDIFCRLGGEEFAVVLRNTAIEKGKHVAERIRSTVESATVAYDGVTLQYTVSIGISELTALDDGVDDVMQRADDALYQAKALNKNRVEWKL</sequence>
<dbReference type="InterPro" id="IPR000160">
    <property type="entry name" value="GGDEF_dom"/>
</dbReference>
<dbReference type="SMART" id="SM00267">
    <property type="entry name" value="GGDEF"/>
    <property type="match status" value="1"/>
</dbReference>
<evidence type="ECO:0000256" key="4">
    <source>
        <dbReference type="ARBA" id="ARBA00022723"/>
    </source>
</evidence>
<comment type="caution">
    <text evidence="9">The sequence shown here is derived from an EMBL/GenBank/DDBJ whole genome shotgun (WGS) entry which is preliminary data.</text>
</comment>
<dbReference type="InterPro" id="IPR013655">
    <property type="entry name" value="PAS_fold_3"/>
</dbReference>
<dbReference type="CDD" id="cd00130">
    <property type="entry name" value="PAS"/>
    <property type="match status" value="1"/>
</dbReference>
<evidence type="ECO:0000259" key="7">
    <source>
        <dbReference type="PROSITE" id="PS50113"/>
    </source>
</evidence>
<dbReference type="CDD" id="cd12107">
    <property type="entry name" value="Hemerythrin"/>
    <property type="match status" value="1"/>
</dbReference>
<dbReference type="InterPro" id="IPR043128">
    <property type="entry name" value="Rev_trsase/Diguanyl_cyclase"/>
</dbReference>
<evidence type="ECO:0000256" key="2">
    <source>
        <dbReference type="ARBA" id="ARBA00010587"/>
    </source>
</evidence>
<comment type="similarity">
    <text evidence="2">Belongs to the hemerythrin family.</text>
</comment>
<feature type="domain" description="PAC" evidence="7">
    <location>
        <begin position="266"/>
        <end position="319"/>
    </location>
</feature>
<dbReference type="SUPFAM" id="SSF47188">
    <property type="entry name" value="Hemerythrin-like"/>
    <property type="match status" value="1"/>
</dbReference>
<dbReference type="Pfam" id="PF08447">
    <property type="entry name" value="PAS_3"/>
    <property type="match status" value="1"/>
</dbReference>
<dbReference type="EMBL" id="QFWT01000014">
    <property type="protein sequence ID" value="PWI31858.1"/>
    <property type="molecule type" value="Genomic_DNA"/>
</dbReference>
<comment type="cofactor">
    <cofactor evidence="1">
        <name>Mg(2+)</name>
        <dbReference type="ChEBI" id="CHEBI:18420"/>
    </cofactor>
</comment>
<dbReference type="SUPFAM" id="SSF55785">
    <property type="entry name" value="PYP-like sensor domain (PAS domain)"/>
    <property type="match status" value="1"/>
</dbReference>
<dbReference type="FunFam" id="3.30.70.270:FF:000001">
    <property type="entry name" value="Diguanylate cyclase domain protein"/>
    <property type="match status" value="1"/>
</dbReference>
<dbReference type="InterPro" id="IPR029787">
    <property type="entry name" value="Nucleotide_cyclase"/>
</dbReference>
<dbReference type="PROSITE" id="PS50113">
    <property type="entry name" value="PAC"/>
    <property type="match status" value="1"/>
</dbReference>
<evidence type="ECO:0000259" key="8">
    <source>
        <dbReference type="PROSITE" id="PS50887"/>
    </source>
</evidence>
<dbReference type="RefSeq" id="WP_109321161.1">
    <property type="nucleotide sequence ID" value="NZ_QFWT01000014.1"/>
</dbReference>
<comment type="catalytic activity">
    <reaction evidence="6">
        <text>2 GTP = 3',3'-c-di-GMP + 2 diphosphate</text>
        <dbReference type="Rhea" id="RHEA:24898"/>
        <dbReference type="ChEBI" id="CHEBI:33019"/>
        <dbReference type="ChEBI" id="CHEBI:37565"/>
        <dbReference type="ChEBI" id="CHEBI:58805"/>
        <dbReference type="EC" id="2.7.7.65"/>
    </reaction>
</comment>
<dbReference type="InterPro" id="IPR000014">
    <property type="entry name" value="PAS"/>
</dbReference>
<dbReference type="InterPro" id="IPR035965">
    <property type="entry name" value="PAS-like_dom_sf"/>
</dbReference>
<dbReference type="Pfam" id="PF01814">
    <property type="entry name" value="Hemerythrin"/>
    <property type="match status" value="1"/>
</dbReference>
<dbReference type="Gene3D" id="3.30.450.20">
    <property type="entry name" value="PAS domain"/>
    <property type="match status" value="1"/>
</dbReference>
<feature type="domain" description="GGDEF" evidence="8">
    <location>
        <begin position="351"/>
        <end position="483"/>
    </location>
</feature>
<evidence type="ECO:0000256" key="3">
    <source>
        <dbReference type="ARBA" id="ARBA00012528"/>
    </source>
</evidence>
<dbReference type="EC" id="2.7.7.65" evidence="3"/>
<dbReference type="InterPro" id="IPR012827">
    <property type="entry name" value="Hemerythrin_metal-bd"/>
</dbReference>
<dbReference type="InterPro" id="IPR035938">
    <property type="entry name" value="Hemerythrin-like_sf"/>
</dbReference>
<dbReference type="Proteomes" id="UP000245362">
    <property type="component" value="Unassembled WGS sequence"/>
</dbReference>